<evidence type="ECO:0000256" key="1">
    <source>
        <dbReference type="SAM" id="Phobius"/>
    </source>
</evidence>
<name>A0A8S9GY10_BRACR</name>
<evidence type="ECO:0000313" key="3">
    <source>
        <dbReference type="Proteomes" id="UP000712281"/>
    </source>
</evidence>
<organism evidence="2 3">
    <name type="scientific">Brassica cretica</name>
    <name type="common">Mustard</name>
    <dbReference type="NCBI Taxonomy" id="69181"/>
    <lineage>
        <taxon>Eukaryota</taxon>
        <taxon>Viridiplantae</taxon>
        <taxon>Streptophyta</taxon>
        <taxon>Embryophyta</taxon>
        <taxon>Tracheophyta</taxon>
        <taxon>Spermatophyta</taxon>
        <taxon>Magnoliopsida</taxon>
        <taxon>eudicotyledons</taxon>
        <taxon>Gunneridae</taxon>
        <taxon>Pentapetalae</taxon>
        <taxon>rosids</taxon>
        <taxon>malvids</taxon>
        <taxon>Brassicales</taxon>
        <taxon>Brassicaceae</taxon>
        <taxon>Brassiceae</taxon>
        <taxon>Brassica</taxon>
    </lineage>
</organism>
<dbReference type="AlphaFoldDB" id="A0A8S9GY10"/>
<keyword evidence="1" id="KW-0812">Transmembrane</keyword>
<keyword evidence="1" id="KW-1133">Transmembrane helix</keyword>
<keyword evidence="1" id="KW-0472">Membrane</keyword>
<accession>A0A8S9GY10</accession>
<protein>
    <submittedName>
        <fullName evidence="2">Uncharacterized protein</fullName>
    </submittedName>
</protein>
<evidence type="ECO:0000313" key="2">
    <source>
        <dbReference type="EMBL" id="KAF2549820.1"/>
    </source>
</evidence>
<dbReference type="EMBL" id="QGKW02001988">
    <property type="protein sequence ID" value="KAF2549820.1"/>
    <property type="molecule type" value="Genomic_DNA"/>
</dbReference>
<dbReference type="Proteomes" id="UP000712281">
    <property type="component" value="Unassembled WGS sequence"/>
</dbReference>
<feature type="transmembrane region" description="Helical" evidence="1">
    <location>
        <begin position="20"/>
        <end position="38"/>
    </location>
</feature>
<proteinExistence type="predicted"/>
<gene>
    <name evidence="2" type="ORF">F2Q68_00034087</name>
</gene>
<comment type="caution">
    <text evidence="2">The sequence shown here is derived from an EMBL/GenBank/DDBJ whole genome shotgun (WGS) entry which is preliminary data.</text>
</comment>
<reference evidence="2" key="1">
    <citation type="submission" date="2019-12" db="EMBL/GenBank/DDBJ databases">
        <title>Genome sequencing and annotation of Brassica cretica.</title>
        <authorList>
            <person name="Studholme D.J."/>
            <person name="Sarris P.F."/>
        </authorList>
    </citation>
    <scope>NUCLEOTIDE SEQUENCE</scope>
    <source>
        <strain evidence="2">PFS-001/15</strain>
        <tissue evidence="2">Leaf</tissue>
    </source>
</reference>
<sequence length="248" mass="27272">MSVVKGLEAAIFSLRSPNNGIAGCCSLLVLPVWFLLGGQASSRCDSLWGLWHVGRSEAVGAVYFKIRKYMALAIELERTALYMSCVSGSRDEISVWRVFPFLGWVFLETVAREMPSNLTRVCLLLSVASGWLETFSQQGFFSLSEVFGGGAFGLTQPRICWGLLDAYWFGLLLIVCVCSAVWLSLSLSFSLVNLVAVWSLVEALQVCGEGVGGSNLQFSFSEQRHRRLLFPPRAAGLVSLGWASEFEM</sequence>
<feature type="transmembrane region" description="Helical" evidence="1">
    <location>
        <begin position="166"/>
        <end position="185"/>
    </location>
</feature>